<accession>A0ABV1A2R8</accession>
<name>A0ABV1A2R8_9TELE</name>
<feature type="non-terminal residue" evidence="1">
    <location>
        <position position="1"/>
    </location>
</feature>
<dbReference type="Proteomes" id="UP001469553">
    <property type="component" value="Unassembled WGS sequence"/>
</dbReference>
<protein>
    <submittedName>
        <fullName evidence="1">Uncharacterized protein</fullName>
    </submittedName>
</protein>
<reference evidence="1 2" key="1">
    <citation type="submission" date="2021-06" db="EMBL/GenBank/DDBJ databases">
        <authorList>
            <person name="Palmer J.M."/>
        </authorList>
    </citation>
    <scope>NUCLEOTIDE SEQUENCE [LARGE SCALE GENOMIC DNA]</scope>
    <source>
        <strain evidence="1 2">AS_MEX2019</strain>
        <tissue evidence="1">Muscle</tissue>
    </source>
</reference>
<evidence type="ECO:0000313" key="1">
    <source>
        <dbReference type="EMBL" id="MEQ2312277.1"/>
    </source>
</evidence>
<organism evidence="1 2">
    <name type="scientific">Ameca splendens</name>
    <dbReference type="NCBI Taxonomy" id="208324"/>
    <lineage>
        <taxon>Eukaryota</taxon>
        <taxon>Metazoa</taxon>
        <taxon>Chordata</taxon>
        <taxon>Craniata</taxon>
        <taxon>Vertebrata</taxon>
        <taxon>Euteleostomi</taxon>
        <taxon>Actinopterygii</taxon>
        <taxon>Neopterygii</taxon>
        <taxon>Teleostei</taxon>
        <taxon>Neoteleostei</taxon>
        <taxon>Acanthomorphata</taxon>
        <taxon>Ovalentaria</taxon>
        <taxon>Atherinomorphae</taxon>
        <taxon>Cyprinodontiformes</taxon>
        <taxon>Goodeidae</taxon>
        <taxon>Ameca</taxon>
    </lineage>
</organism>
<comment type="caution">
    <text evidence="1">The sequence shown here is derived from an EMBL/GenBank/DDBJ whole genome shotgun (WGS) entry which is preliminary data.</text>
</comment>
<dbReference type="EMBL" id="JAHRIP010078562">
    <property type="protein sequence ID" value="MEQ2312277.1"/>
    <property type="molecule type" value="Genomic_DNA"/>
</dbReference>
<sequence>SSELPLCGTRGSILGLRVLLRDPECGTFNKREKTYRLYCIKETIISAMSNDRQRFAPRPFKQNLEHVCPCYCPTLLRRYTRKRKGGQSHCS</sequence>
<keyword evidence="2" id="KW-1185">Reference proteome</keyword>
<proteinExistence type="predicted"/>
<evidence type="ECO:0000313" key="2">
    <source>
        <dbReference type="Proteomes" id="UP001469553"/>
    </source>
</evidence>
<gene>
    <name evidence="1" type="ORF">AMECASPLE_029258</name>
</gene>